<accession>A0A1T0BB03</accession>
<evidence type="ECO:0000256" key="1">
    <source>
        <dbReference type="SAM" id="Phobius"/>
    </source>
</evidence>
<comment type="caution">
    <text evidence="2">The sequence shown here is derived from an EMBL/GenBank/DDBJ whole genome shotgun (WGS) entry which is preliminary data.</text>
</comment>
<gene>
    <name evidence="2" type="ORF">B0188_01570</name>
</gene>
<keyword evidence="3" id="KW-1185">Reference proteome</keyword>
<evidence type="ECO:0000313" key="2">
    <source>
        <dbReference type="EMBL" id="OOS07099.1"/>
    </source>
</evidence>
<dbReference type="STRING" id="123822.B0188_01570"/>
<feature type="transmembrane region" description="Helical" evidence="1">
    <location>
        <begin position="87"/>
        <end position="106"/>
    </location>
</feature>
<evidence type="ECO:0008006" key="4">
    <source>
        <dbReference type="Google" id="ProtNLM"/>
    </source>
</evidence>
<keyword evidence="1" id="KW-1133">Transmembrane helix</keyword>
<reference evidence="2 3" key="1">
    <citation type="submission" date="2017-02" db="EMBL/GenBank/DDBJ databases">
        <title>Draft genome sequence of Haemophilus felis CCUG 31170 type strain.</title>
        <authorList>
            <person name="Engstrom-Jakobsson H."/>
            <person name="Salva-Serra F."/>
            <person name="Thorell K."/>
            <person name="Gonzales-Siles L."/>
            <person name="Karlsson R."/>
            <person name="Boulund F."/>
            <person name="Engstrand L."/>
            <person name="Kristiansson E."/>
            <person name="Moore E."/>
        </authorList>
    </citation>
    <scope>NUCLEOTIDE SEQUENCE [LARGE SCALE GENOMIC DNA]</scope>
    <source>
        <strain evidence="2 3">CCUG 31170</strain>
    </source>
</reference>
<dbReference type="Proteomes" id="UP000190023">
    <property type="component" value="Unassembled WGS sequence"/>
</dbReference>
<keyword evidence="1" id="KW-0472">Membrane</keyword>
<protein>
    <recommendedName>
        <fullName evidence="4">Transporter</fullName>
    </recommendedName>
</protein>
<evidence type="ECO:0000313" key="3">
    <source>
        <dbReference type="Proteomes" id="UP000190023"/>
    </source>
</evidence>
<dbReference type="EMBL" id="MUYB01000005">
    <property type="protein sequence ID" value="OOS07099.1"/>
    <property type="molecule type" value="Genomic_DNA"/>
</dbReference>
<sequence>MCITLLFNVLAVITLTNSLSDSKLNIANILRALVKNPLILSILLGLIISKLELKLPISLLRTGDYLASITLPVALICAGDATTAANIIAITSLGTMFTSSFGLFVLKQMGWI</sequence>
<organism evidence="2 3">
    <name type="scientific">[Haemophilus] felis</name>
    <dbReference type="NCBI Taxonomy" id="123822"/>
    <lineage>
        <taxon>Bacteria</taxon>
        <taxon>Pseudomonadati</taxon>
        <taxon>Pseudomonadota</taxon>
        <taxon>Gammaproteobacteria</taxon>
        <taxon>Pasteurellales</taxon>
        <taxon>Pasteurellaceae</taxon>
    </lineage>
</organism>
<keyword evidence="1" id="KW-0812">Transmembrane</keyword>
<dbReference type="AlphaFoldDB" id="A0A1T0BB03"/>
<name>A0A1T0BB03_9PAST</name>
<dbReference type="OrthoDB" id="9786439at2"/>
<proteinExistence type="predicted"/>